<evidence type="ECO:0000256" key="9">
    <source>
        <dbReference type="ARBA" id="ARBA00022991"/>
    </source>
</evidence>
<dbReference type="PROSITE" id="PS00238">
    <property type="entry name" value="OPSIN"/>
    <property type="match status" value="1"/>
</dbReference>
<keyword evidence="14" id="KW-0325">Glycoprotein</keyword>
<dbReference type="PRINTS" id="PR00237">
    <property type="entry name" value="GPCRRHODOPSN"/>
</dbReference>
<dbReference type="InterPro" id="IPR001735">
    <property type="entry name" value="Opsin_RH1/RH2"/>
</dbReference>
<keyword evidence="15 17" id="KW-0807">Transducer</keyword>
<evidence type="ECO:0000256" key="12">
    <source>
        <dbReference type="ARBA" id="ARBA00023157"/>
    </source>
</evidence>
<comment type="subcellular location">
    <subcellularLocation>
        <location evidence="2 17">Membrane</location>
        <topology evidence="2 17">Multi-pass membrane protein</topology>
    </subcellularLocation>
</comment>
<evidence type="ECO:0000256" key="16">
    <source>
        <dbReference type="ARBA" id="ARBA00023305"/>
    </source>
</evidence>
<evidence type="ECO:0000256" key="4">
    <source>
        <dbReference type="ARBA" id="ARBA00022553"/>
    </source>
</evidence>
<dbReference type="InterPro" id="IPR050125">
    <property type="entry name" value="GPCR_opsins"/>
</dbReference>
<dbReference type="PRINTS" id="PR00238">
    <property type="entry name" value="OPSIN"/>
</dbReference>
<feature type="domain" description="G-protein coupled receptors family 1 profile" evidence="18">
    <location>
        <begin position="65"/>
        <end position="327"/>
    </location>
</feature>
<evidence type="ECO:0000256" key="15">
    <source>
        <dbReference type="ARBA" id="ARBA00023224"/>
    </source>
</evidence>
<dbReference type="EnsemblMetazoa" id="SCAU002003-RA">
    <property type="protein sequence ID" value="SCAU002003-PA"/>
    <property type="gene ID" value="SCAU002003"/>
</dbReference>
<gene>
    <name evidence="19" type="primary">106092325</name>
</gene>
<evidence type="ECO:0000313" key="19">
    <source>
        <dbReference type="EnsemblMetazoa" id="SCAU002003-PA"/>
    </source>
</evidence>
<dbReference type="Gene3D" id="1.20.1070.10">
    <property type="entry name" value="Rhodopsin 7-helix transmembrane proteins"/>
    <property type="match status" value="1"/>
</dbReference>
<feature type="transmembrane region" description="Helical" evidence="17">
    <location>
        <begin position="51"/>
        <end position="74"/>
    </location>
</feature>
<evidence type="ECO:0000256" key="7">
    <source>
        <dbReference type="ARBA" id="ARBA00022925"/>
    </source>
</evidence>
<dbReference type="Pfam" id="PF00001">
    <property type="entry name" value="7tm_1"/>
    <property type="match status" value="1"/>
</dbReference>
<dbReference type="OrthoDB" id="9996086at2759"/>
<feature type="transmembrane region" description="Helical" evidence="17">
    <location>
        <begin position="213"/>
        <end position="239"/>
    </location>
</feature>
<comment type="caution">
    <text evidence="17">Lacks conserved residue(s) required for the propagation of feature annotation.</text>
</comment>
<dbReference type="AlphaFoldDB" id="A0A1I8NTY3"/>
<organism evidence="19 20">
    <name type="scientific">Stomoxys calcitrans</name>
    <name type="common">Stable fly</name>
    <name type="synonym">Conops calcitrans</name>
    <dbReference type="NCBI Taxonomy" id="35570"/>
    <lineage>
        <taxon>Eukaryota</taxon>
        <taxon>Metazoa</taxon>
        <taxon>Ecdysozoa</taxon>
        <taxon>Arthropoda</taxon>
        <taxon>Hexapoda</taxon>
        <taxon>Insecta</taxon>
        <taxon>Pterygota</taxon>
        <taxon>Neoptera</taxon>
        <taxon>Endopterygota</taxon>
        <taxon>Diptera</taxon>
        <taxon>Brachycera</taxon>
        <taxon>Muscomorpha</taxon>
        <taxon>Muscoidea</taxon>
        <taxon>Muscidae</taxon>
        <taxon>Stomoxys</taxon>
    </lineage>
</organism>
<dbReference type="Proteomes" id="UP000095300">
    <property type="component" value="Unassembled WGS sequence"/>
</dbReference>
<evidence type="ECO:0000259" key="18">
    <source>
        <dbReference type="PROSITE" id="PS50262"/>
    </source>
</evidence>
<feature type="transmembrane region" description="Helical" evidence="17">
    <location>
        <begin position="123"/>
        <end position="144"/>
    </location>
</feature>
<evidence type="ECO:0000256" key="8">
    <source>
        <dbReference type="ARBA" id="ARBA00022989"/>
    </source>
</evidence>
<evidence type="ECO:0000256" key="17">
    <source>
        <dbReference type="RuleBase" id="RU004951"/>
    </source>
</evidence>
<dbReference type="PROSITE" id="PS50262">
    <property type="entry name" value="G_PROTEIN_RECEP_F1_2"/>
    <property type="match status" value="1"/>
</dbReference>
<feature type="transmembrane region" description="Helical" evidence="17">
    <location>
        <begin position="164"/>
        <end position="186"/>
    </location>
</feature>
<protein>
    <recommendedName>
        <fullName evidence="18">G-protein coupled receptors family 1 profile domain-containing protein</fullName>
    </recommendedName>
</protein>
<keyword evidence="16" id="KW-0844">Vision</keyword>
<dbReference type="InterPro" id="IPR017452">
    <property type="entry name" value="GPCR_Rhodpsn_7TM"/>
</dbReference>
<dbReference type="PRINTS" id="PR00576">
    <property type="entry name" value="OPSINRH1RH2"/>
</dbReference>
<evidence type="ECO:0000256" key="6">
    <source>
        <dbReference type="ARBA" id="ARBA00022692"/>
    </source>
</evidence>
<comment type="similarity">
    <text evidence="17">Belongs to the G-protein coupled receptor 1 family. Opsin subfamily.</text>
</comment>
<evidence type="ECO:0000256" key="5">
    <source>
        <dbReference type="ARBA" id="ARBA00022606"/>
    </source>
</evidence>
<proteinExistence type="inferred from homology"/>
<evidence type="ECO:0000256" key="14">
    <source>
        <dbReference type="ARBA" id="ARBA00023180"/>
    </source>
</evidence>
<reference evidence="19" key="1">
    <citation type="submission" date="2020-05" db="UniProtKB">
        <authorList>
            <consortium name="EnsemblMetazoa"/>
        </authorList>
    </citation>
    <scope>IDENTIFICATION</scope>
    <source>
        <strain evidence="19">USDA</strain>
    </source>
</reference>
<dbReference type="GO" id="GO:0016020">
    <property type="term" value="C:membrane"/>
    <property type="evidence" value="ECO:0007669"/>
    <property type="project" value="UniProtKB-SubCell"/>
</dbReference>
<keyword evidence="7 17" id="KW-0681">Retinal protein</keyword>
<keyword evidence="9 17" id="KW-0157">Chromophore</keyword>
<dbReference type="VEuPathDB" id="VectorBase:SCAU002003"/>
<keyword evidence="13 17" id="KW-0675">Receptor</keyword>
<dbReference type="PANTHER" id="PTHR24240">
    <property type="entry name" value="OPSIN"/>
    <property type="match status" value="1"/>
</dbReference>
<accession>A0A1I8NTY3</accession>
<dbReference type="GO" id="GO:0008020">
    <property type="term" value="F:G protein-coupled photoreceptor activity"/>
    <property type="evidence" value="ECO:0007669"/>
    <property type="project" value="UniProtKB-ARBA"/>
</dbReference>
<dbReference type="PROSITE" id="PS00237">
    <property type="entry name" value="G_PROTEIN_RECEP_F1_1"/>
    <property type="match status" value="1"/>
</dbReference>
<sequence>MERIAHQPFGPRYEPLSNGSVTDKVLPEMAHLVDSYWSQFPAMDPMWNKILAIYLVVIGILAWIGNGTVLYIFATTKSLRTPANLLVINLALSDFGMMVLNTPIMATNLYFETWIWGPFICDVYAGLGSAFGCSSIWSMCMVALDRYNVIVKGMSGQPMTIKLAIFKIMFIWGMGSIWTLAPLFGWSRYVPEGNLTSCGIDYMSHNPNPMSYLIMYTIFVYITPLSLICYSYWFIIAAVSAHERAMREQAKKMNVKSLRSSDDADKSAEGKLAKVALVTISLWFMAWTPYTVINCIGLFGYEGLTPLNTVWGACFAKSATVYNPIVYATSHPKYRIALKEKCPCCVFGNVDDGKSGSAEGQSQASETETKA</sequence>
<evidence type="ECO:0000256" key="1">
    <source>
        <dbReference type="ARBA" id="ARBA00002881"/>
    </source>
</evidence>
<dbReference type="InterPro" id="IPR027430">
    <property type="entry name" value="Retinal_BS"/>
</dbReference>
<evidence type="ECO:0000256" key="3">
    <source>
        <dbReference type="ARBA" id="ARBA00022543"/>
    </source>
</evidence>
<evidence type="ECO:0000256" key="10">
    <source>
        <dbReference type="ARBA" id="ARBA00023040"/>
    </source>
</evidence>
<evidence type="ECO:0000256" key="13">
    <source>
        <dbReference type="ARBA" id="ARBA00023170"/>
    </source>
</evidence>
<keyword evidence="12" id="KW-1015">Disulfide bond</keyword>
<keyword evidence="5 17" id="KW-0716">Sensory transduction</keyword>
<evidence type="ECO:0000313" key="20">
    <source>
        <dbReference type="Proteomes" id="UP000095300"/>
    </source>
</evidence>
<keyword evidence="10 17" id="KW-0297">G-protein coupled receptor</keyword>
<evidence type="ECO:0000256" key="11">
    <source>
        <dbReference type="ARBA" id="ARBA00023136"/>
    </source>
</evidence>
<dbReference type="KEGG" id="scac:131993971"/>
<dbReference type="FunFam" id="1.20.1070.10:FF:000044">
    <property type="entry name" value="Opsin, ultraviolet-sensitive"/>
    <property type="match status" value="1"/>
</dbReference>
<dbReference type="GO" id="GO:0007602">
    <property type="term" value="P:phototransduction"/>
    <property type="evidence" value="ECO:0007669"/>
    <property type="project" value="UniProtKB-KW"/>
</dbReference>
<keyword evidence="11 17" id="KW-0472">Membrane</keyword>
<feature type="transmembrane region" description="Helical" evidence="17">
    <location>
        <begin position="86"/>
        <end position="111"/>
    </location>
</feature>
<dbReference type="InterPro" id="IPR001760">
    <property type="entry name" value="Opsin"/>
</dbReference>
<keyword evidence="4" id="KW-0597">Phosphoprotein</keyword>
<keyword evidence="8 17" id="KW-1133">Transmembrane helix</keyword>
<keyword evidence="20" id="KW-1185">Reference proteome</keyword>
<dbReference type="CDD" id="cd15079">
    <property type="entry name" value="7tmA_photoreceptors_insect"/>
    <property type="match status" value="1"/>
</dbReference>
<evidence type="ECO:0000256" key="2">
    <source>
        <dbReference type="ARBA" id="ARBA00004141"/>
    </source>
</evidence>
<dbReference type="STRING" id="35570.A0A1I8NTY3"/>
<dbReference type="GO" id="GO:0007601">
    <property type="term" value="P:visual perception"/>
    <property type="evidence" value="ECO:0007669"/>
    <property type="project" value="UniProtKB-KW"/>
</dbReference>
<dbReference type="InterPro" id="IPR000276">
    <property type="entry name" value="GPCR_Rhodpsn"/>
</dbReference>
<keyword evidence="3 17" id="KW-0600">Photoreceptor protein</keyword>
<keyword evidence="6 17" id="KW-0812">Transmembrane</keyword>
<comment type="function">
    <text evidence="1">Visual pigments are the light-absorbing molecules that mediate vision. They consist of an apoprotein, opsin, covalently linked to cis-retinal.</text>
</comment>
<dbReference type="SUPFAM" id="SSF81321">
    <property type="entry name" value="Family A G protein-coupled receptor-like"/>
    <property type="match status" value="1"/>
</dbReference>
<name>A0A1I8NTY3_STOCA</name>